<dbReference type="EMBL" id="JAAZWO010000027">
    <property type="protein sequence ID" value="MBC2399413.1"/>
    <property type="molecule type" value="Genomic_DNA"/>
</dbReference>
<evidence type="ECO:0000256" key="5">
    <source>
        <dbReference type="ARBA" id="ARBA00022741"/>
    </source>
</evidence>
<proteinExistence type="inferred from homology"/>
<comment type="catalytic activity">
    <reaction evidence="9">
        <text>4-CDP-2-C-methyl-D-erythritol + ATP = 4-CDP-2-C-methyl-D-erythritol 2-phosphate + ADP + H(+)</text>
        <dbReference type="Rhea" id="RHEA:18437"/>
        <dbReference type="ChEBI" id="CHEBI:15378"/>
        <dbReference type="ChEBI" id="CHEBI:30616"/>
        <dbReference type="ChEBI" id="CHEBI:57823"/>
        <dbReference type="ChEBI" id="CHEBI:57919"/>
        <dbReference type="ChEBI" id="CHEBI:456216"/>
        <dbReference type="EC" id="2.7.1.148"/>
    </reaction>
</comment>
<evidence type="ECO:0000256" key="3">
    <source>
        <dbReference type="ARBA" id="ARBA00017473"/>
    </source>
</evidence>
<sequence>MELKAYAKINLSLDITGLREDGYHLLKTVMQNIDLYDIVTVNKCEKGINLKCNKNIIPVDNRNLAYKAAELFVEFYGINEGVNIYIEKNIPIQAGLAGGSTDAAAVLKAMRDIFRPKVSNTELADMSLNLGADVPFCICGGTALCEGIGERVTPLKPFKDYIAVLVKPEFGVSTKDIYKDIDKRIILKHPNTENILEAIEKQNLQLLCNNMINVLEEVTVEKYTALNIIKEDIFKFKALGTLMSGSGSTIFGFFEDMLSAQKCYDYMKDRYNEVFITRTI</sequence>
<feature type="domain" description="GHMP kinase C-terminal" evidence="11">
    <location>
        <begin position="196"/>
        <end position="272"/>
    </location>
</feature>
<feature type="domain" description="GHMP kinase N-terminal" evidence="10">
    <location>
        <begin position="63"/>
        <end position="141"/>
    </location>
</feature>
<dbReference type="SUPFAM" id="SSF54211">
    <property type="entry name" value="Ribosomal protein S5 domain 2-like"/>
    <property type="match status" value="1"/>
</dbReference>
<dbReference type="PIRSF" id="PIRSF010376">
    <property type="entry name" value="IspE"/>
    <property type="match status" value="1"/>
</dbReference>
<evidence type="ECO:0000256" key="6">
    <source>
        <dbReference type="ARBA" id="ARBA00022777"/>
    </source>
</evidence>
<dbReference type="HAMAP" id="MF_00061">
    <property type="entry name" value="IspE"/>
    <property type="match status" value="1"/>
</dbReference>
<keyword evidence="5 9" id="KW-0547">Nucleotide-binding</keyword>
<dbReference type="InterPro" id="IPR020568">
    <property type="entry name" value="Ribosomal_Su5_D2-typ_SF"/>
</dbReference>
<dbReference type="InterPro" id="IPR013750">
    <property type="entry name" value="GHMP_kinase_C_dom"/>
</dbReference>
<evidence type="ECO:0000256" key="4">
    <source>
        <dbReference type="ARBA" id="ARBA00022679"/>
    </source>
</evidence>
<evidence type="ECO:0000259" key="10">
    <source>
        <dbReference type="Pfam" id="PF00288"/>
    </source>
</evidence>
<dbReference type="Gene3D" id="3.30.70.890">
    <property type="entry name" value="GHMP kinase, C-terminal domain"/>
    <property type="match status" value="1"/>
</dbReference>
<dbReference type="GO" id="GO:0019288">
    <property type="term" value="P:isopentenyl diphosphate biosynthetic process, methylerythritol 4-phosphate pathway"/>
    <property type="evidence" value="ECO:0007669"/>
    <property type="project" value="UniProtKB-UniRule"/>
</dbReference>
<evidence type="ECO:0000256" key="2">
    <source>
        <dbReference type="ARBA" id="ARBA00012052"/>
    </source>
</evidence>
<dbReference type="InterPro" id="IPR006204">
    <property type="entry name" value="GHMP_kinase_N_dom"/>
</dbReference>
<comment type="pathway">
    <text evidence="9">Isoprenoid biosynthesis; isopentenyl diphosphate biosynthesis via DXP pathway; isopentenyl diphosphate from 1-deoxy-D-xylulose 5-phosphate: step 3/6.</text>
</comment>
<comment type="similarity">
    <text evidence="1 9">Belongs to the GHMP kinase family. IspE subfamily.</text>
</comment>
<keyword evidence="4 9" id="KW-0808">Transferase</keyword>
<dbReference type="Gene3D" id="3.30.230.10">
    <property type="match status" value="1"/>
</dbReference>
<dbReference type="PANTHER" id="PTHR43527:SF2">
    <property type="entry name" value="4-DIPHOSPHOCYTIDYL-2-C-METHYL-D-ERYTHRITOL KINASE, CHLOROPLASTIC"/>
    <property type="match status" value="1"/>
</dbReference>
<dbReference type="GO" id="GO:0050515">
    <property type="term" value="F:4-(cytidine 5'-diphospho)-2-C-methyl-D-erythritol kinase activity"/>
    <property type="evidence" value="ECO:0007669"/>
    <property type="project" value="UniProtKB-UniRule"/>
</dbReference>
<feature type="active site" evidence="9">
    <location>
        <position position="8"/>
    </location>
</feature>
<dbReference type="Pfam" id="PF00288">
    <property type="entry name" value="GHMP_kinases_N"/>
    <property type="match status" value="1"/>
</dbReference>
<feature type="binding site" evidence="9">
    <location>
        <begin position="91"/>
        <end position="101"/>
    </location>
    <ligand>
        <name>ATP</name>
        <dbReference type="ChEBI" id="CHEBI:30616"/>
    </ligand>
</feature>
<evidence type="ECO:0000256" key="7">
    <source>
        <dbReference type="ARBA" id="ARBA00022840"/>
    </source>
</evidence>
<keyword evidence="7 9" id="KW-0067">ATP-binding</keyword>
<evidence type="ECO:0000313" key="12">
    <source>
        <dbReference type="EMBL" id="MBC2399413.1"/>
    </source>
</evidence>
<organism evidence="12 13">
    <name type="scientific">Clostridium tetanomorphum</name>
    <dbReference type="NCBI Taxonomy" id="1553"/>
    <lineage>
        <taxon>Bacteria</taxon>
        <taxon>Bacillati</taxon>
        <taxon>Bacillota</taxon>
        <taxon>Clostridia</taxon>
        <taxon>Eubacteriales</taxon>
        <taxon>Clostridiaceae</taxon>
        <taxon>Clostridium</taxon>
    </lineage>
</organism>
<keyword evidence="13" id="KW-1185">Reference proteome</keyword>
<dbReference type="EC" id="2.7.1.148" evidence="2 9"/>
<name>A0A923J301_CLOTT</name>
<evidence type="ECO:0000256" key="9">
    <source>
        <dbReference type="HAMAP-Rule" id="MF_00061"/>
    </source>
</evidence>
<protein>
    <recommendedName>
        <fullName evidence="3 9">4-diphosphocytidyl-2-C-methyl-D-erythritol kinase</fullName>
        <shortName evidence="9">CMK</shortName>
        <ecNumber evidence="2 9">2.7.1.148</ecNumber>
    </recommendedName>
    <alternativeName>
        <fullName evidence="8 9">4-(cytidine-5'-diphospho)-2-C-methyl-D-erythritol kinase</fullName>
    </alternativeName>
</protein>
<accession>A0A923J301</accession>
<dbReference type="SUPFAM" id="SSF55060">
    <property type="entry name" value="GHMP Kinase, C-terminal domain"/>
    <property type="match status" value="1"/>
</dbReference>
<dbReference type="AlphaFoldDB" id="A0A923J301"/>
<evidence type="ECO:0000256" key="8">
    <source>
        <dbReference type="ARBA" id="ARBA00032554"/>
    </source>
</evidence>
<dbReference type="Pfam" id="PF08544">
    <property type="entry name" value="GHMP_kinases_C"/>
    <property type="match status" value="1"/>
</dbReference>
<keyword evidence="6 9" id="KW-0418">Kinase</keyword>
<comment type="function">
    <text evidence="9">Catalyzes the phosphorylation of the position 2 hydroxy group of 4-diphosphocytidyl-2C-methyl-D-erythritol.</text>
</comment>
<evidence type="ECO:0000259" key="11">
    <source>
        <dbReference type="Pfam" id="PF08544"/>
    </source>
</evidence>
<dbReference type="RefSeq" id="WP_035145120.1">
    <property type="nucleotide sequence ID" value="NZ_JAAZWO010000027.1"/>
</dbReference>
<dbReference type="PANTHER" id="PTHR43527">
    <property type="entry name" value="4-DIPHOSPHOCYTIDYL-2-C-METHYL-D-ERYTHRITOL KINASE, CHLOROPLASTIC"/>
    <property type="match status" value="1"/>
</dbReference>
<comment type="caution">
    <text evidence="12">The sequence shown here is derived from an EMBL/GenBank/DDBJ whole genome shotgun (WGS) entry which is preliminary data.</text>
</comment>
<keyword evidence="9" id="KW-0414">Isoprene biosynthesis</keyword>
<dbReference type="GO" id="GO:0005524">
    <property type="term" value="F:ATP binding"/>
    <property type="evidence" value="ECO:0007669"/>
    <property type="project" value="UniProtKB-UniRule"/>
</dbReference>
<dbReference type="NCBIfam" id="TIGR00154">
    <property type="entry name" value="ispE"/>
    <property type="match status" value="1"/>
</dbReference>
<dbReference type="InterPro" id="IPR036554">
    <property type="entry name" value="GHMP_kinase_C_sf"/>
</dbReference>
<evidence type="ECO:0000256" key="1">
    <source>
        <dbReference type="ARBA" id="ARBA00009684"/>
    </source>
</evidence>
<feature type="active site" evidence="9">
    <location>
        <position position="133"/>
    </location>
</feature>
<dbReference type="Proteomes" id="UP000563151">
    <property type="component" value="Unassembled WGS sequence"/>
</dbReference>
<evidence type="ECO:0000313" key="13">
    <source>
        <dbReference type="Proteomes" id="UP000563151"/>
    </source>
</evidence>
<gene>
    <name evidence="9" type="primary">ispE</name>
    <name evidence="12" type="ORF">HGG79_16790</name>
</gene>
<reference evidence="12 13" key="1">
    <citation type="submission" date="2020-04" db="EMBL/GenBank/DDBJ databases">
        <title>Genomic insights into acetone-butanol-ethanol (ABE) fermentation by sequencing solventogenic clostridia strains.</title>
        <authorList>
            <person name="Brown S."/>
        </authorList>
    </citation>
    <scope>NUCLEOTIDE SEQUENCE [LARGE SCALE GENOMIC DNA]</scope>
    <source>
        <strain evidence="12 13">DJ011</strain>
    </source>
</reference>
<dbReference type="InterPro" id="IPR014721">
    <property type="entry name" value="Ribsml_uS5_D2-typ_fold_subgr"/>
</dbReference>
<dbReference type="GO" id="GO:0016114">
    <property type="term" value="P:terpenoid biosynthetic process"/>
    <property type="evidence" value="ECO:0007669"/>
    <property type="project" value="UniProtKB-UniRule"/>
</dbReference>
<dbReference type="InterPro" id="IPR004424">
    <property type="entry name" value="IspE"/>
</dbReference>